<gene>
    <name evidence="2" type="ORF">PCOR1329_LOCUS8032</name>
</gene>
<feature type="compositionally biased region" description="Pro residues" evidence="1">
    <location>
        <begin position="1"/>
        <end position="10"/>
    </location>
</feature>
<feature type="non-terminal residue" evidence="2">
    <location>
        <position position="1"/>
    </location>
</feature>
<comment type="caution">
    <text evidence="2">The sequence shown here is derived from an EMBL/GenBank/DDBJ whole genome shotgun (WGS) entry which is preliminary data.</text>
</comment>
<organism evidence="2 3">
    <name type="scientific">Prorocentrum cordatum</name>
    <dbReference type="NCBI Taxonomy" id="2364126"/>
    <lineage>
        <taxon>Eukaryota</taxon>
        <taxon>Sar</taxon>
        <taxon>Alveolata</taxon>
        <taxon>Dinophyceae</taxon>
        <taxon>Prorocentrales</taxon>
        <taxon>Prorocentraceae</taxon>
        <taxon>Prorocentrum</taxon>
    </lineage>
</organism>
<evidence type="ECO:0000313" key="3">
    <source>
        <dbReference type="Proteomes" id="UP001189429"/>
    </source>
</evidence>
<proteinExistence type="predicted"/>
<feature type="compositionally biased region" description="Low complexity" evidence="1">
    <location>
        <begin position="104"/>
        <end position="126"/>
    </location>
</feature>
<feature type="region of interest" description="Disordered" evidence="1">
    <location>
        <begin position="104"/>
        <end position="172"/>
    </location>
</feature>
<feature type="compositionally biased region" description="Polar residues" evidence="1">
    <location>
        <begin position="127"/>
        <end position="137"/>
    </location>
</feature>
<dbReference type="Proteomes" id="UP001189429">
    <property type="component" value="Unassembled WGS sequence"/>
</dbReference>
<sequence length="226" mass="22926">LEPCWPPSPQPARALSSEASPRPLPRAPRRPPDPMALAYVESRLAPLGSASFHVAGLQPRALKRSHSYSGYAPHRLRLSLDDLGGARGGVASAPLPRAAARAAPAAEAGATASGPGAGASEAPSSPRKFSSEATTRADSLVGEESSPELWPDTDDDSEESYEWSPCSRRGAPAPSAATLQILATTPAARAACHREAGAAAPYAPAAPPVARPPHGCAGWAGAAAGV</sequence>
<dbReference type="EMBL" id="CAUYUJ010002200">
    <property type="protein sequence ID" value="CAK0799669.1"/>
    <property type="molecule type" value="Genomic_DNA"/>
</dbReference>
<feature type="compositionally biased region" description="Acidic residues" evidence="1">
    <location>
        <begin position="151"/>
        <end position="161"/>
    </location>
</feature>
<accession>A0ABN9Q934</accession>
<name>A0ABN9Q934_9DINO</name>
<feature type="non-terminal residue" evidence="2">
    <location>
        <position position="226"/>
    </location>
</feature>
<evidence type="ECO:0000256" key="1">
    <source>
        <dbReference type="SAM" id="MobiDB-lite"/>
    </source>
</evidence>
<feature type="region of interest" description="Disordered" evidence="1">
    <location>
        <begin position="1"/>
        <end position="35"/>
    </location>
</feature>
<keyword evidence="3" id="KW-1185">Reference proteome</keyword>
<reference evidence="2" key="1">
    <citation type="submission" date="2023-10" db="EMBL/GenBank/DDBJ databases">
        <authorList>
            <person name="Chen Y."/>
            <person name="Shah S."/>
            <person name="Dougan E. K."/>
            <person name="Thang M."/>
            <person name="Chan C."/>
        </authorList>
    </citation>
    <scope>NUCLEOTIDE SEQUENCE [LARGE SCALE GENOMIC DNA]</scope>
</reference>
<protein>
    <submittedName>
        <fullName evidence="2">Uncharacterized protein</fullName>
    </submittedName>
</protein>
<evidence type="ECO:0000313" key="2">
    <source>
        <dbReference type="EMBL" id="CAK0799669.1"/>
    </source>
</evidence>